<evidence type="ECO:0000313" key="2">
    <source>
        <dbReference type="EMBL" id="KAK4460483.1"/>
    </source>
</evidence>
<feature type="signal peptide" evidence="1">
    <location>
        <begin position="1"/>
        <end position="21"/>
    </location>
</feature>
<accession>A0AAV9HL85</accession>
<comment type="caution">
    <text evidence="2">The sequence shown here is derived from an EMBL/GenBank/DDBJ whole genome shotgun (WGS) entry which is preliminary data.</text>
</comment>
<dbReference type="EMBL" id="MU865011">
    <property type="protein sequence ID" value="KAK4460483.1"/>
    <property type="molecule type" value="Genomic_DNA"/>
</dbReference>
<reference evidence="2" key="1">
    <citation type="journal article" date="2023" name="Mol. Phylogenet. Evol.">
        <title>Genome-scale phylogeny and comparative genomics of the fungal order Sordariales.</title>
        <authorList>
            <person name="Hensen N."/>
            <person name="Bonometti L."/>
            <person name="Westerberg I."/>
            <person name="Brannstrom I.O."/>
            <person name="Guillou S."/>
            <person name="Cros-Aarteil S."/>
            <person name="Calhoun S."/>
            <person name="Haridas S."/>
            <person name="Kuo A."/>
            <person name="Mondo S."/>
            <person name="Pangilinan J."/>
            <person name="Riley R."/>
            <person name="LaButti K."/>
            <person name="Andreopoulos B."/>
            <person name="Lipzen A."/>
            <person name="Chen C."/>
            <person name="Yan M."/>
            <person name="Daum C."/>
            <person name="Ng V."/>
            <person name="Clum A."/>
            <person name="Steindorff A."/>
            <person name="Ohm R.A."/>
            <person name="Martin F."/>
            <person name="Silar P."/>
            <person name="Natvig D.O."/>
            <person name="Lalanne C."/>
            <person name="Gautier V."/>
            <person name="Ament-Velasquez S.L."/>
            <person name="Kruys A."/>
            <person name="Hutchinson M.I."/>
            <person name="Powell A.J."/>
            <person name="Barry K."/>
            <person name="Miller A.N."/>
            <person name="Grigoriev I.V."/>
            <person name="Debuchy R."/>
            <person name="Gladieux P."/>
            <person name="Hiltunen Thoren M."/>
            <person name="Johannesson H."/>
        </authorList>
    </citation>
    <scope>NUCLEOTIDE SEQUENCE</scope>
    <source>
        <strain evidence="2">PSN324</strain>
    </source>
</reference>
<feature type="chain" id="PRO_5043709680" evidence="1">
    <location>
        <begin position="22"/>
        <end position="248"/>
    </location>
</feature>
<dbReference type="AlphaFoldDB" id="A0AAV9HL85"/>
<evidence type="ECO:0000313" key="3">
    <source>
        <dbReference type="Proteomes" id="UP001321749"/>
    </source>
</evidence>
<name>A0AAV9HL85_9PEZI</name>
<keyword evidence="3" id="KW-1185">Reference proteome</keyword>
<gene>
    <name evidence="2" type="ORF">QBC42DRAFT_298551</name>
</gene>
<protein>
    <submittedName>
        <fullName evidence="2">Uncharacterized protein</fullName>
    </submittedName>
</protein>
<proteinExistence type="predicted"/>
<sequence length="248" mass="24608">MRIYTASTFFTLLGTASLCLAAQETASTPTSTLRTGTATNNIAQNLPTLVDDSGDPDMQPRYACMHSQGALSRGMPTQSAALSSWSSSLSRSAQSASLGTPLNSAGGPEAYCTSVWLPIRQAAPPASLSSEHASWKAEWTSWRESAGPAATSLASSCKTVQAETFAGLALLVVATDAPACATAMSVIYGGAQAQVTGVGKGNGNGNGNGGSGAAGSTASSAAGARETGRVIAAGVMAVVGVVGGVAML</sequence>
<dbReference type="Proteomes" id="UP001321749">
    <property type="component" value="Unassembled WGS sequence"/>
</dbReference>
<reference evidence="2" key="2">
    <citation type="submission" date="2023-06" db="EMBL/GenBank/DDBJ databases">
        <authorList>
            <consortium name="Lawrence Berkeley National Laboratory"/>
            <person name="Mondo S.J."/>
            <person name="Hensen N."/>
            <person name="Bonometti L."/>
            <person name="Westerberg I."/>
            <person name="Brannstrom I.O."/>
            <person name="Guillou S."/>
            <person name="Cros-Aarteil S."/>
            <person name="Calhoun S."/>
            <person name="Haridas S."/>
            <person name="Kuo A."/>
            <person name="Pangilinan J."/>
            <person name="Riley R."/>
            <person name="Labutti K."/>
            <person name="Andreopoulos B."/>
            <person name="Lipzen A."/>
            <person name="Chen C."/>
            <person name="Yanf M."/>
            <person name="Daum C."/>
            <person name="Ng V."/>
            <person name="Clum A."/>
            <person name="Steindorff A."/>
            <person name="Ohm R."/>
            <person name="Martin F."/>
            <person name="Silar P."/>
            <person name="Natvig D."/>
            <person name="Lalanne C."/>
            <person name="Gautier V."/>
            <person name="Ament-Velasquez S.L."/>
            <person name="Kruys A."/>
            <person name="Hutchinson M.I."/>
            <person name="Powell A.J."/>
            <person name="Barry K."/>
            <person name="Miller A.N."/>
            <person name="Grigoriev I.V."/>
            <person name="Debuchy R."/>
            <person name="Gladieux P."/>
            <person name="Thoren M.H."/>
            <person name="Johannesson H."/>
        </authorList>
    </citation>
    <scope>NUCLEOTIDE SEQUENCE</scope>
    <source>
        <strain evidence="2">PSN324</strain>
    </source>
</reference>
<organism evidence="2 3">
    <name type="scientific">Cladorrhinum samala</name>
    <dbReference type="NCBI Taxonomy" id="585594"/>
    <lineage>
        <taxon>Eukaryota</taxon>
        <taxon>Fungi</taxon>
        <taxon>Dikarya</taxon>
        <taxon>Ascomycota</taxon>
        <taxon>Pezizomycotina</taxon>
        <taxon>Sordariomycetes</taxon>
        <taxon>Sordariomycetidae</taxon>
        <taxon>Sordariales</taxon>
        <taxon>Podosporaceae</taxon>
        <taxon>Cladorrhinum</taxon>
    </lineage>
</organism>
<evidence type="ECO:0000256" key="1">
    <source>
        <dbReference type="SAM" id="SignalP"/>
    </source>
</evidence>
<keyword evidence="1" id="KW-0732">Signal</keyword>